<dbReference type="InterPro" id="IPR014729">
    <property type="entry name" value="Rossmann-like_a/b/a_fold"/>
</dbReference>
<organism evidence="4 5">
    <name type="scientific">Ligilactobacillus apodemi DSM 16634 = JCM 16172</name>
    <dbReference type="NCBI Taxonomy" id="1423724"/>
    <lineage>
        <taxon>Bacteria</taxon>
        <taxon>Bacillati</taxon>
        <taxon>Bacillota</taxon>
        <taxon>Bacilli</taxon>
        <taxon>Lactobacillales</taxon>
        <taxon>Lactobacillaceae</taxon>
        <taxon>Ligilactobacillus</taxon>
    </lineage>
</organism>
<dbReference type="AlphaFoldDB" id="A0A0R1U2F1"/>
<name>A0A0R1U2F1_9LACO</name>
<reference evidence="4 5" key="1">
    <citation type="journal article" date="2015" name="Genome Announc.">
        <title>Expanding the biotechnology potential of lactobacilli through comparative genomics of 213 strains and associated genera.</title>
        <authorList>
            <person name="Sun Z."/>
            <person name="Harris H.M."/>
            <person name="McCann A."/>
            <person name="Guo C."/>
            <person name="Argimon S."/>
            <person name="Zhang W."/>
            <person name="Yang X."/>
            <person name="Jeffery I.B."/>
            <person name="Cooney J.C."/>
            <person name="Kagawa T.F."/>
            <person name="Liu W."/>
            <person name="Song Y."/>
            <person name="Salvetti E."/>
            <person name="Wrobel A."/>
            <person name="Rasinkangas P."/>
            <person name="Parkhill J."/>
            <person name="Rea M.C."/>
            <person name="O'Sullivan O."/>
            <person name="Ritari J."/>
            <person name="Douillard F.P."/>
            <person name="Paul Ross R."/>
            <person name="Yang R."/>
            <person name="Briner A.E."/>
            <person name="Felis G.E."/>
            <person name="de Vos W.M."/>
            <person name="Barrangou R."/>
            <person name="Klaenhammer T.R."/>
            <person name="Caufield P.W."/>
            <person name="Cui Y."/>
            <person name="Zhang H."/>
            <person name="O'Toole P.W."/>
        </authorList>
    </citation>
    <scope>NUCLEOTIDE SEQUENCE [LARGE SCALE GENOMIC DNA]</scope>
    <source>
        <strain evidence="4 5">DSM 16634</strain>
    </source>
</reference>
<comment type="similarity">
    <text evidence="1 2">Belongs to the universal stress protein A family.</text>
</comment>
<dbReference type="PRINTS" id="PR01438">
    <property type="entry name" value="UNVRSLSTRESS"/>
</dbReference>
<evidence type="ECO:0000256" key="2">
    <source>
        <dbReference type="PIRNR" id="PIRNR006276"/>
    </source>
</evidence>
<proteinExistence type="inferred from homology"/>
<dbReference type="PANTHER" id="PTHR46268:SF6">
    <property type="entry name" value="UNIVERSAL STRESS PROTEIN UP12"/>
    <property type="match status" value="1"/>
</dbReference>
<protein>
    <recommendedName>
        <fullName evidence="2">Universal stress protein</fullName>
    </recommendedName>
</protein>
<dbReference type="SUPFAM" id="SSF52402">
    <property type="entry name" value="Adenine nucleotide alpha hydrolases-like"/>
    <property type="match status" value="1"/>
</dbReference>
<keyword evidence="2" id="KW-0963">Cytoplasm</keyword>
<evidence type="ECO:0000256" key="1">
    <source>
        <dbReference type="ARBA" id="ARBA00008791"/>
    </source>
</evidence>
<dbReference type="Proteomes" id="UP000051324">
    <property type="component" value="Unassembled WGS sequence"/>
</dbReference>
<evidence type="ECO:0000313" key="4">
    <source>
        <dbReference type="EMBL" id="KRL87503.1"/>
    </source>
</evidence>
<dbReference type="EMBL" id="AZFT01000001">
    <property type="protein sequence ID" value="KRL87503.1"/>
    <property type="molecule type" value="Genomic_DNA"/>
</dbReference>
<dbReference type="InterPro" id="IPR006015">
    <property type="entry name" value="Universal_stress_UspA"/>
</dbReference>
<comment type="subcellular location">
    <subcellularLocation>
        <location evidence="2">Cytoplasm</location>
    </subcellularLocation>
</comment>
<feature type="domain" description="UspA" evidence="3">
    <location>
        <begin position="5"/>
        <end position="150"/>
    </location>
</feature>
<dbReference type="PIRSF" id="PIRSF006276">
    <property type="entry name" value="UspA"/>
    <property type="match status" value="1"/>
</dbReference>
<evidence type="ECO:0000259" key="3">
    <source>
        <dbReference type="Pfam" id="PF00582"/>
    </source>
</evidence>
<sequence length="165" mass="18387">MAINYERILVAIDGSKGAEIALDTAIDVTKRNDAHLDILRVLDLNSLEYGGAGIALNGEQIYTIEQENEQYLSELRDKLIKEHGFKPEQINVHIRFGNPKLVIVEDFQPEYNIDMIIVGSTGKSFLHRLITGSVAAHVIRTAKCDVLVARSTEENLAAKEKEAKE</sequence>
<dbReference type="PANTHER" id="PTHR46268">
    <property type="entry name" value="STRESS RESPONSE PROTEIN NHAX"/>
    <property type="match status" value="1"/>
</dbReference>
<accession>A0A0R1U2F1</accession>
<dbReference type="Gene3D" id="3.40.50.620">
    <property type="entry name" value="HUPs"/>
    <property type="match status" value="1"/>
</dbReference>
<dbReference type="GO" id="GO:0005737">
    <property type="term" value="C:cytoplasm"/>
    <property type="evidence" value="ECO:0007669"/>
    <property type="project" value="UniProtKB-SubCell"/>
</dbReference>
<dbReference type="PATRIC" id="fig|1423724.4.peg.66"/>
<dbReference type="RefSeq" id="WP_025087208.1">
    <property type="nucleotide sequence ID" value="NZ_AZFT01000001.1"/>
</dbReference>
<dbReference type="Pfam" id="PF00582">
    <property type="entry name" value="Usp"/>
    <property type="match status" value="1"/>
</dbReference>
<gene>
    <name evidence="4" type="ORF">FC32_GL000065</name>
</gene>
<dbReference type="InterPro" id="IPR006016">
    <property type="entry name" value="UspA"/>
</dbReference>
<dbReference type="eggNOG" id="COG0589">
    <property type="taxonomic scope" value="Bacteria"/>
</dbReference>
<dbReference type="STRING" id="1423724.FC32_GL000065"/>
<evidence type="ECO:0000313" key="5">
    <source>
        <dbReference type="Proteomes" id="UP000051324"/>
    </source>
</evidence>
<dbReference type="CDD" id="cd00293">
    <property type="entry name" value="USP-like"/>
    <property type="match status" value="1"/>
</dbReference>
<keyword evidence="5" id="KW-1185">Reference proteome</keyword>
<comment type="caution">
    <text evidence="4">The sequence shown here is derived from an EMBL/GenBank/DDBJ whole genome shotgun (WGS) entry which is preliminary data.</text>
</comment>
<dbReference type="OrthoDB" id="9789668at2"/>